<proteinExistence type="predicted"/>
<feature type="transmembrane region" description="Helical" evidence="1">
    <location>
        <begin position="75"/>
        <end position="95"/>
    </location>
</feature>
<gene>
    <name evidence="2" type="ORF">SAMN02910429_00138</name>
</gene>
<evidence type="ECO:0000313" key="3">
    <source>
        <dbReference type="Proteomes" id="UP000182471"/>
    </source>
</evidence>
<dbReference type="EMBL" id="FOGW01000004">
    <property type="protein sequence ID" value="SER44397.1"/>
    <property type="molecule type" value="Genomic_DNA"/>
</dbReference>
<dbReference type="Proteomes" id="UP000182471">
    <property type="component" value="Unassembled WGS sequence"/>
</dbReference>
<name>A0A1H9P8J5_9FIRM</name>
<feature type="transmembrane region" description="Helical" evidence="1">
    <location>
        <begin position="107"/>
        <end position="140"/>
    </location>
</feature>
<evidence type="ECO:0000256" key="1">
    <source>
        <dbReference type="SAM" id="Phobius"/>
    </source>
</evidence>
<accession>A0A1H9P8J5</accession>
<keyword evidence="1" id="KW-0812">Transmembrane</keyword>
<feature type="transmembrane region" description="Helical" evidence="1">
    <location>
        <begin position="152"/>
        <end position="171"/>
    </location>
</feature>
<sequence length="449" mass="53013">MYSINQLREIEKYPFVKEKRLEKTIVFLSLIEALCSFFIFLNLLQDDIVSTFSNATIFLLILFSMYEYKKKQNHIVVTMILSVAICVIIAVYLIVTEAFRNKGMSSFWIWILILPYISIHLAGIFYGLIASCSGLLLSILFMWCNMYIEKNIINSAYPFIYVLVQLLAVMIENEFTKYYIEKNKLLGESEFLKKHVEENMKEYSVDYQFLRNINEIYESKMRRFINAVETYIQNDEMDEAYKYLSELYNDENKLQDYTNERYTQNEYINYIIENYIYKLRDKCYKVNVNCDICNYIEKTCNINKLVEFLAISFEILENDIEHILGKDDTTLLKVWIDIKIDNTNIQVKKVGMQFKAGLNQVFSSINISMDNSGNLEAFKDGKDYFTKLSTNKEKLGYLYENDVIPPKNYEILKKIFSGIIECKAKYEVIKTKNSFYTELIVPIKSLKKV</sequence>
<organism evidence="2 3">
    <name type="scientific">Lachnobacterium bovis</name>
    <dbReference type="NCBI Taxonomy" id="140626"/>
    <lineage>
        <taxon>Bacteria</taxon>
        <taxon>Bacillati</taxon>
        <taxon>Bacillota</taxon>
        <taxon>Clostridia</taxon>
        <taxon>Lachnospirales</taxon>
        <taxon>Lachnospiraceae</taxon>
        <taxon>Lachnobacterium</taxon>
    </lineage>
</organism>
<keyword evidence="3" id="KW-1185">Reference proteome</keyword>
<protein>
    <submittedName>
        <fullName evidence="2">Uncharacterized protein</fullName>
    </submittedName>
</protein>
<dbReference type="RefSeq" id="WP_022749723.1">
    <property type="nucleotide sequence ID" value="NZ_FOGW01000004.1"/>
</dbReference>
<keyword evidence="1" id="KW-1133">Transmembrane helix</keyword>
<dbReference type="AlphaFoldDB" id="A0A1H9P8J5"/>
<keyword evidence="1" id="KW-0472">Membrane</keyword>
<feature type="transmembrane region" description="Helical" evidence="1">
    <location>
        <begin position="48"/>
        <end position="68"/>
    </location>
</feature>
<evidence type="ECO:0000313" key="2">
    <source>
        <dbReference type="EMBL" id="SER44397.1"/>
    </source>
</evidence>
<feature type="transmembrane region" description="Helical" evidence="1">
    <location>
        <begin position="21"/>
        <end position="42"/>
    </location>
</feature>
<reference evidence="3" key="1">
    <citation type="submission" date="2016-10" db="EMBL/GenBank/DDBJ databases">
        <authorList>
            <person name="Varghese N."/>
            <person name="Submissions S."/>
        </authorList>
    </citation>
    <scope>NUCLEOTIDE SEQUENCE [LARGE SCALE GENOMIC DNA]</scope>
    <source>
        <strain evidence="3">S1b</strain>
    </source>
</reference>